<evidence type="ECO:0000313" key="2">
    <source>
        <dbReference type="Proteomes" id="UP001204643"/>
    </source>
</evidence>
<dbReference type="RefSeq" id="WP_000527328.1">
    <property type="nucleotide sequence ID" value="NZ_JAGVQP010000001.1"/>
</dbReference>
<accession>A0AAW5L8B3</accession>
<name>A0AAW5L8B3_BACCE</name>
<dbReference type="EMBL" id="JANHEB010000087">
    <property type="protein sequence ID" value="MCQ6288719.1"/>
    <property type="molecule type" value="Genomic_DNA"/>
</dbReference>
<protein>
    <submittedName>
        <fullName evidence="1">Uncharacterized protein</fullName>
    </submittedName>
</protein>
<gene>
    <name evidence="1" type="ORF">NPM19_29485</name>
</gene>
<sequence>MGNLIKEKSDRDVVENKMEVLLEKIYKGDKEAIEKLNKIKKAMVSN</sequence>
<evidence type="ECO:0000313" key="1">
    <source>
        <dbReference type="EMBL" id="MCQ6288719.1"/>
    </source>
</evidence>
<dbReference type="AlphaFoldDB" id="A0AAW5L8B3"/>
<organism evidence="1 2">
    <name type="scientific">Bacillus cereus</name>
    <dbReference type="NCBI Taxonomy" id="1396"/>
    <lineage>
        <taxon>Bacteria</taxon>
        <taxon>Bacillati</taxon>
        <taxon>Bacillota</taxon>
        <taxon>Bacilli</taxon>
        <taxon>Bacillales</taxon>
        <taxon>Bacillaceae</taxon>
        <taxon>Bacillus</taxon>
        <taxon>Bacillus cereus group</taxon>
    </lineage>
</organism>
<comment type="caution">
    <text evidence="1">The sequence shown here is derived from an EMBL/GenBank/DDBJ whole genome shotgun (WGS) entry which is preliminary data.</text>
</comment>
<proteinExistence type="predicted"/>
<dbReference type="Proteomes" id="UP001204643">
    <property type="component" value="Unassembled WGS sequence"/>
</dbReference>
<reference evidence="1" key="1">
    <citation type="submission" date="2022-07" db="EMBL/GenBank/DDBJ databases">
        <title>Identification and characterization of Bacillus thuringiensis and other Bacillus cereus group isolates from spinach by whole genome sequencing.</title>
        <authorList>
            <person name="Zao X."/>
            <person name="Zervas A."/>
            <person name="Hendriks M."/>
            <person name="Rajkovic A."/>
            <person name="Van Overbeek L."/>
            <person name="Hendriksen N.B."/>
            <person name="Uyttendaele M."/>
        </authorList>
    </citation>
    <scope>NUCLEOTIDE SEQUENCE</scope>
    <source>
        <strain evidence="1">781001F-1</strain>
    </source>
</reference>